<evidence type="ECO:0000313" key="2">
    <source>
        <dbReference type="Proteomes" id="UP000613512"/>
    </source>
</evidence>
<dbReference type="Pfam" id="PF13711">
    <property type="entry name" value="DUF4160"/>
    <property type="match status" value="1"/>
</dbReference>
<comment type="caution">
    <text evidence="1">The sequence shown here is derived from an EMBL/GenBank/DDBJ whole genome shotgun (WGS) entry which is preliminary data.</text>
</comment>
<sequence length="82" mass="9997">MPRIYEFDGWSIYMYFKDHPPPHIHLIKNEQEIVYTIDGEYLHGKTRDLDIDKLMIILNRNNAILKYNWKQMQGKGKYVKLR</sequence>
<dbReference type="InterPro" id="IPR025427">
    <property type="entry name" value="DUF4160"/>
</dbReference>
<evidence type="ECO:0000313" key="1">
    <source>
        <dbReference type="EMBL" id="GGA74294.1"/>
    </source>
</evidence>
<evidence type="ECO:0008006" key="3">
    <source>
        <dbReference type="Google" id="ProtNLM"/>
    </source>
</evidence>
<name>A0A916RWW5_9BACI</name>
<accession>A0A916RWW5</accession>
<dbReference type="Proteomes" id="UP000613512">
    <property type="component" value="Unassembled WGS sequence"/>
</dbReference>
<dbReference type="AlphaFoldDB" id="A0A916RWW5"/>
<dbReference type="EMBL" id="BMEY01000007">
    <property type="protein sequence ID" value="GGA74294.1"/>
    <property type="molecule type" value="Genomic_DNA"/>
</dbReference>
<proteinExistence type="predicted"/>
<keyword evidence="2" id="KW-1185">Reference proteome</keyword>
<gene>
    <name evidence="1" type="ORF">GCM10008025_17570</name>
</gene>
<organism evidence="1 2">
    <name type="scientific">Ornithinibacillus halotolerans</name>
    <dbReference type="NCBI Taxonomy" id="1274357"/>
    <lineage>
        <taxon>Bacteria</taxon>
        <taxon>Bacillati</taxon>
        <taxon>Bacillota</taxon>
        <taxon>Bacilli</taxon>
        <taxon>Bacillales</taxon>
        <taxon>Bacillaceae</taxon>
        <taxon>Ornithinibacillus</taxon>
    </lineage>
</organism>
<dbReference type="RefSeq" id="WP_188384314.1">
    <property type="nucleotide sequence ID" value="NZ_BMEY01000007.1"/>
</dbReference>
<reference evidence="1" key="2">
    <citation type="submission" date="2020-09" db="EMBL/GenBank/DDBJ databases">
        <authorList>
            <person name="Sun Q."/>
            <person name="Zhou Y."/>
        </authorList>
    </citation>
    <scope>NUCLEOTIDE SEQUENCE</scope>
    <source>
        <strain evidence="1">CGMCC 1.12408</strain>
    </source>
</reference>
<protein>
    <recommendedName>
        <fullName evidence="3">DUF4160 domain-containing protein</fullName>
    </recommendedName>
</protein>
<reference evidence="1" key="1">
    <citation type="journal article" date="2014" name="Int. J. Syst. Evol. Microbiol.">
        <title>Complete genome sequence of Corynebacterium casei LMG S-19264T (=DSM 44701T), isolated from a smear-ripened cheese.</title>
        <authorList>
            <consortium name="US DOE Joint Genome Institute (JGI-PGF)"/>
            <person name="Walter F."/>
            <person name="Albersmeier A."/>
            <person name="Kalinowski J."/>
            <person name="Ruckert C."/>
        </authorList>
    </citation>
    <scope>NUCLEOTIDE SEQUENCE</scope>
    <source>
        <strain evidence="1">CGMCC 1.12408</strain>
    </source>
</reference>